<reference evidence="1 2" key="1">
    <citation type="journal article" date="2014" name="Genome Announc.">
        <title>Draft genome sequences of eight enterohepatic helicobacter species isolated from both laboratory and wild rodents.</title>
        <authorList>
            <person name="Sheh A."/>
            <person name="Shen Z."/>
            <person name="Fox J.G."/>
        </authorList>
    </citation>
    <scope>NUCLEOTIDE SEQUENCE [LARGE SCALE GENOMIC DNA]</scope>
    <source>
        <strain evidence="1 2">ATCC 49320</strain>
    </source>
</reference>
<accession>A0A4U8U9B9</accession>
<evidence type="ECO:0000313" key="2">
    <source>
        <dbReference type="Proteomes" id="UP000029857"/>
    </source>
</evidence>
<gene>
    <name evidence="1" type="ORF">LS79_004290</name>
</gene>
<proteinExistence type="predicted"/>
<name>A0A4U8U9B9_9HELI</name>
<dbReference type="RefSeq" id="WP_034580070.1">
    <property type="nucleotide sequence ID" value="NZ_CAMCCI010000117.1"/>
</dbReference>
<protein>
    <submittedName>
        <fullName evidence="1">Uncharacterized protein</fullName>
    </submittedName>
</protein>
<dbReference type="Proteomes" id="UP000029857">
    <property type="component" value="Unassembled WGS sequence"/>
</dbReference>
<comment type="caution">
    <text evidence="1">The sequence shown here is derived from an EMBL/GenBank/DDBJ whole genome shotgun (WGS) entry which is preliminary data.</text>
</comment>
<evidence type="ECO:0000313" key="1">
    <source>
        <dbReference type="EMBL" id="TLE10885.1"/>
    </source>
</evidence>
<dbReference type="EMBL" id="JRPJ02000011">
    <property type="protein sequence ID" value="TLE10885.1"/>
    <property type="molecule type" value="Genomic_DNA"/>
</dbReference>
<organism evidence="1 2">
    <name type="scientific">Helicobacter bilis</name>
    <dbReference type="NCBI Taxonomy" id="37372"/>
    <lineage>
        <taxon>Bacteria</taxon>
        <taxon>Pseudomonadati</taxon>
        <taxon>Campylobacterota</taxon>
        <taxon>Epsilonproteobacteria</taxon>
        <taxon>Campylobacterales</taxon>
        <taxon>Helicobacteraceae</taxon>
        <taxon>Helicobacter</taxon>
    </lineage>
</organism>
<dbReference type="AlphaFoldDB" id="A0A4U8U9B9"/>
<sequence>MDKNKDGVALGNATYERYKDSMGKVSNEISHNFSLESIIEIPHCTLATFSKFQYINFSNFIKFKAKFLKGFICPAL</sequence>